<accession>A0A9P8JJX0</accession>
<organism evidence="2 3">
    <name type="scientific">Aureobasidium melanogenum</name>
    <name type="common">Aureobasidium pullulans var. melanogenum</name>
    <dbReference type="NCBI Taxonomy" id="46634"/>
    <lineage>
        <taxon>Eukaryota</taxon>
        <taxon>Fungi</taxon>
        <taxon>Dikarya</taxon>
        <taxon>Ascomycota</taxon>
        <taxon>Pezizomycotina</taxon>
        <taxon>Dothideomycetes</taxon>
        <taxon>Dothideomycetidae</taxon>
        <taxon>Dothideales</taxon>
        <taxon>Saccotheciaceae</taxon>
        <taxon>Aureobasidium</taxon>
    </lineage>
</organism>
<comment type="caution">
    <text evidence="2">The sequence shown here is derived from an EMBL/GenBank/DDBJ whole genome shotgun (WGS) entry which is preliminary data.</text>
</comment>
<feature type="compositionally biased region" description="Polar residues" evidence="1">
    <location>
        <begin position="36"/>
        <end position="47"/>
    </location>
</feature>
<feature type="compositionally biased region" description="Basic residues" evidence="1">
    <location>
        <begin position="209"/>
        <end position="219"/>
    </location>
</feature>
<feature type="region of interest" description="Disordered" evidence="1">
    <location>
        <begin position="1"/>
        <end position="184"/>
    </location>
</feature>
<name>A0A9P8JJX0_AURME</name>
<proteinExistence type="predicted"/>
<feature type="compositionally biased region" description="Basic residues" evidence="1">
    <location>
        <begin position="91"/>
        <end position="100"/>
    </location>
</feature>
<dbReference type="EMBL" id="JAHFXS010004080">
    <property type="protein sequence ID" value="KAG9957646.1"/>
    <property type="molecule type" value="Genomic_DNA"/>
</dbReference>
<feature type="non-terminal residue" evidence="2">
    <location>
        <position position="1"/>
    </location>
</feature>
<feature type="compositionally biased region" description="Basic and acidic residues" evidence="1">
    <location>
        <begin position="196"/>
        <end position="208"/>
    </location>
</feature>
<dbReference type="Proteomes" id="UP000729357">
    <property type="component" value="Unassembled WGS sequence"/>
</dbReference>
<dbReference type="AlphaFoldDB" id="A0A9P8JJX0"/>
<protein>
    <submittedName>
        <fullName evidence="2">Uncharacterized protein</fullName>
    </submittedName>
</protein>
<feature type="compositionally biased region" description="Low complexity" evidence="1">
    <location>
        <begin position="64"/>
        <end position="90"/>
    </location>
</feature>
<reference evidence="2" key="2">
    <citation type="submission" date="2021-08" db="EMBL/GenBank/DDBJ databases">
        <authorList>
            <person name="Gostincar C."/>
            <person name="Sun X."/>
            <person name="Song Z."/>
            <person name="Gunde-Cimerman N."/>
        </authorList>
    </citation>
    <scope>NUCLEOTIDE SEQUENCE</scope>
    <source>
        <strain evidence="2">EXF-9298</strain>
    </source>
</reference>
<keyword evidence="3" id="KW-1185">Reference proteome</keyword>
<feature type="compositionally biased region" description="Basic residues" evidence="1">
    <location>
        <begin position="115"/>
        <end position="139"/>
    </location>
</feature>
<evidence type="ECO:0000313" key="3">
    <source>
        <dbReference type="Proteomes" id="UP000729357"/>
    </source>
</evidence>
<evidence type="ECO:0000313" key="2">
    <source>
        <dbReference type="EMBL" id="KAG9957646.1"/>
    </source>
</evidence>
<sequence length="607" mass="68341">MNINQWIESLEQAVPPNESPLLTDQPHAPLKRGRGSRTSSFLEPFTNQKKRGIKDKQPVVYVDSSSSDTSDAASTSTSSRPTSQPSSLSSKRYRRRPRYHTKADKYHSKSGSKPQQKRKKKKKKEKEKEHSRRNKRKSKAVTGVVQTFKAKNVPKNRLTLDPGTKFGLYTKGRSSGPTKGKGLPDLVFSEMRFLQKPESLTKEEPDQKLKKKSHKKKRRQSSEREISRYFDVGAIRSGDGNTGQRQDTPPLDTSRVARDVRTASPVVSDLLEKPFLGFGSRGSHPPTTSYYSWSESGKGSSARMAHFVQDLEPLAAGQLQNGRPQQQMEAVLLRQDIAQHQSAGRIILGQHSKSQDPIHEPAQKISQTTRLPVKLPTKQGVDTEIMPMPISEKHENSVPAATTLVNQSERERHSANRALPTAEAMPTIANDNECCRTEPTQPELAANPVKRYSEPWEELLQNCELAARPPVRAYYDENLPRYNPSANKSQRPLNTYSHAGPPLWGADDDHFTEYDLPNTAAFMSEKVHWTPPVATESQDNIVPFLGEIMDEASESLVSQDDYELATGDAVEWDIDDAERYDEVQDCQIRDGEARDDLSMFWQPNKLY</sequence>
<reference evidence="2" key="1">
    <citation type="journal article" date="2021" name="J Fungi (Basel)">
        <title>Virulence traits and population genomics of the black yeast Aureobasidium melanogenum.</title>
        <authorList>
            <person name="Cernosa A."/>
            <person name="Sun X."/>
            <person name="Gostincar C."/>
            <person name="Fang C."/>
            <person name="Gunde-Cimerman N."/>
            <person name="Song Z."/>
        </authorList>
    </citation>
    <scope>NUCLEOTIDE SEQUENCE</scope>
    <source>
        <strain evidence="2">EXF-9298</strain>
    </source>
</reference>
<evidence type="ECO:0000256" key="1">
    <source>
        <dbReference type="SAM" id="MobiDB-lite"/>
    </source>
</evidence>
<gene>
    <name evidence="2" type="ORF">KCU98_g17057</name>
</gene>
<feature type="region of interest" description="Disordered" evidence="1">
    <location>
        <begin position="196"/>
        <end position="253"/>
    </location>
</feature>